<gene>
    <name evidence="2" type="ORF">phD2B_0014</name>
</gene>
<proteinExistence type="predicted"/>
<name>A0A088FSA6_9CAUD</name>
<dbReference type="RefSeq" id="YP_009102760.1">
    <property type="nucleotide sequence ID" value="NC_025450.1"/>
</dbReference>
<sequence length="66" mass="7626">MHGNKHSLTMFDGHEDLQATVTNDAFLFAQVMMEEAKKNRIDRSTFIKEATEGRTCQSTGHRRRSR</sequence>
<dbReference type="EMBL" id="KM370384">
    <property type="protein sequence ID" value="AIM51241.1"/>
    <property type="molecule type" value="Genomic_DNA"/>
</dbReference>
<dbReference type="Proteomes" id="UP000029353">
    <property type="component" value="Segment"/>
</dbReference>
<accession>A0A088FSA6</accession>
<dbReference type="GeneID" id="22111944"/>
<organism evidence="2 3">
    <name type="scientific">Lelliottia phage phD2B</name>
    <dbReference type="NCBI Taxonomy" id="1542498"/>
    <lineage>
        <taxon>Viruses</taxon>
        <taxon>Duplodnaviria</taxon>
        <taxon>Heunggongvirae</taxon>
        <taxon>Uroviricota</taxon>
        <taxon>Caudoviricetes</taxon>
        <taxon>Autographivirales</taxon>
        <taxon>Autosignataviridae</taxon>
        <taxon>Molineuxvirinae</taxon>
        <taxon>Tuodvirus</taxon>
        <taxon>Tuodvirus phD2B</taxon>
    </lineage>
</organism>
<reference evidence="2 3" key="1">
    <citation type="submission" date="2014-10" db="EMBL/GenBank/DDBJ databases">
        <title>Complete Genome of Lelliottia podophage phD2B.</title>
        <authorList>
            <person name="Nowicki G."/>
            <person name="Barylski J."/>
            <person name="Kujawa N."/>
            <person name="Gozdzicka-Jozefiak A."/>
        </authorList>
    </citation>
    <scope>NUCLEOTIDE SEQUENCE [LARGE SCALE GENOMIC DNA]</scope>
</reference>
<dbReference type="KEGG" id="vg:22111944"/>
<protein>
    <submittedName>
        <fullName evidence="2">Uncharacterized protein</fullName>
    </submittedName>
</protein>
<evidence type="ECO:0000313" key="2">
    <source>
        <dbReference type="EMBL" id="AIM51241.1"/>
    </source>
</evidence>
<dbReference type="OrthoDB" id="23368at10239"/>
<feature type="region of interest" description="Disordered" evidence="1">
    <location>
        <begin position="47"/>
        <end position="66"/>
    </location>
</feature>
<evidence type="ECO:0000313" key="3">
    <source>
        <dbReference type="Proteomes" id="UP000029353"/>
    </source>
</evidence>
<evidence type="ECO:0000256" key="1">
    <source>
        <dbReference type="SAM" id="MobiDB-lite"/>
    </source>
</evidence>
<keyword evidence="3" id="KW-1185">Reference proteome</keyword>